<feature type="region of interest" description="Disordered" evidence="1">
    <location>
        <begin position="947"/>
        <end position="1027"/>
    </location>
</feature>
<feature type="compositionally biased region" description="Low complexity" evidence="1">
    <location>
        <begin position="186"/>
        <end position="198"/>
    </location>
</feature>
<feature type="compositionally biased region" description="Polar residues" evidence="1">
    <location>
        <begin position="947"/>
        <end position="960"/>
    </location>
</feature>
<dbReference type="CDD" id="cd00047">
    <property type="entry name" value="PTPc"/>
    <property type="match status" value="1"/>
</dbReference>
<dbReference type="InterPro" id="IPR029021">
    <property type="entry name" value="Prot-tyrosine_phosphatase-like"/>
</dbReference>
<feature type="region of interest" description="Disordered" evidence="1">
    <location>
        <begin position="1063"/>
        <end position="1150"/>
    </location>
</feature>
<feature type="compositionally biased region" description="Polar residues" evidence="1">
    <location>
        <begin position="762"/>
        <end position="825"/>
    </location>
</feature>
<gene>
    <name evidence="3" type="ORF">EB796_014522</name>
</gene>
<dbReference type="InterPro" id="IPR000242">
    <property type="entry name" value="PTP_cat"/>
</dbReference>
<sequence length="1319" mass="144927">MFNFVPPRPSVPYKHSEANASGTGIKSSARPRLKDYLPFMKDGNTAATAISSVAGDESDDVNDQLNIEEFSEDSISDTPKLKDFLPFMNKQQKLKPDRSLIPPEALKYMPSNAGSSVPSSNMGQFSFNSSANHVTGLDSHMNPANPMSHQSRFSHTSGPSQPRMFTQPNIRFPHQNLPFLSPMSKPQQLRQPPHQLHQPPQPRHFHQQPQQLQQPQQPQQLQQPQRPQQQQPQQLQQPQQSPQLQQPPQQLQQPQRPQQQQPQQSQQLQHPQQPQQLQQQQQPQQLQQPQRPQQQQPQQLQQPQQPQQLQQPPQQLQQPSESSLAVNSQYSQQTPMFHDTQYSQAINFSNQPTAVSQQPIASMSHQPSFSRQPQPSQTVATPFPHQQHVSHMALPSLQDQNSQLPAQLPFPLQQFSGVMQQNLASQGIPGSPSLPQNLIKQLPGNQPQLPTQQFSGMQPQLTTQQPFESQPQVSTQNSFVIQQQLLPPKPFGIRPQVPLQQPFGSQPQGSTQPFGTQPQRSTQQLSGAQPQGSTQQSFGTQPQGSTQQPSGTQPQAFTQQPFVTQPQRSTQQLSGAQPQGSTQQSFGTQPQGSTQPPSGTQPQGFTQQPFGTQPQRPTQQPSGTQPQGFTQQPFVTQPQRSTQQLSGTQPQGSTQQSFGTQPQGSTQPPSGTQPQGFTQQPFGTQPQGSTQQPSGAQPQGFTQQSLGTQPQGSIQQSFGSQLQGSTQQPFRSQPQGPAQQPSGSLSQTSSQSFRSQPQTSTLPFGSQPQVSTQQTFRNQSQFPTQSFGNQPQLPISYNKNNLSTHYSNSSQVSANPLNMTPQSPFVSAALPNPQQTPPSKDANCQSQTLQGAGNSQANVHLLHAARQKGINNFTSTSQPPFHAGPQQTAQFPSQTEKPAFSVANTATYSDSPQGAVDLLGNQDCDNASAVLQPVSITSHTPIMSSNVALSVPSSTPSSRVATPLLSSGGSSSGGHQHAADSQSHQLQRQQPTEADHATSADQQTDSSYQQSSFDTLPSTAAPATQPKMVNVHMRGGTKSWLPSQTSSTSPNYHSIPIVAVSPQQKTSSAAEQTSNALPTSNLKTVDLHTSKTSLDWSLTTAKPPSNPLAGETQSSSPRASGSRENASRSKPSIVRLPSRDNRQPYSDEDSLQQFVATVERYVKQLDTLTKPSLKGPTPLDTEWQDMLNEQEVESKRSSTAVGLNDKYRVKLTSQKNDYINASLLKDMFEGCPKFIATQGPLNQTEADFWNMIIEQKVEYIVMLSRWSEQDSSETVRYWPRDRNDRLSFGNLLITLVLTNNHKCWIERKLNMTNLVVSHN</sequence>
<feature type="compositionally biased region" description="Polar residues" evidence="1">
    <location>
        <begin position="1090"/>
        <end position="1103"/>
    </location>
</feature>
<name>A0A7J7JMT9_BUGNE</name>
<dbReference type="GO" id="GO:0004725">
    <property type="term" value="F:protein tyrosine phosphatase activity"/>
    <property type="evidence" value="ECO:0007669"/>
    <property type="project" value="InterPro"/>
</dbReference>
<feature type="region of interest" description="Disordered" evidence="1">
    <location>
        <begin position="1"/>
        <end position="28"/>
    </location>
</feature>
<feature type="region of interest" description="Disordered" evidence="1">
    <location>
        <begin position="423"/>
        <end position="476"/>
    </location>
</feature>
<feature type="compositionally biased region" description="Polar residues" evidence="1">
    <location>
        <begin position="1111"/>
        <end position="1130"/>
    </location>
</feature>
<evidence type="ECO:0000256" key="1">
    <source>
        <dbReference type="SAM" id="MobiDB-lite"/>
    </source>
</evidence>
<feature type="domain" description="Tyrosine-protein phosphatase" evidence="2">
    <location>
        <begin position="1196"/>
        <end position="1319"/>
    </location>
</feature>
<dbReference type="SMART" id="SM00194">
    <property type="entry name" value="PTPc"/>
    <property type="match status" value="1"/>
</dbReference>
<keyword evidence="4" id="KW-1185">Reference proteome</keyword>
<feature type="compositionally biased region" description="Polar residues" evidence="1">
    <location>
        <begin position="353"/>
        <end position="363"/>
    </location>
</feature>
<feature type="compositionally biased region" description="Polar residues" evidence="1">
    <location>
        <begin position="498"/>
        <end position="585"/>
    </location>
</feature>
<dbReference type="Proteomes" id="UP000593567">
    <property type="component" value="Unassembled WGS sequence"/>
</dbReference>
<dbReference type="PROSITE" id="PS50055">
    <property type="entry name" value="TYR_PHOSPHATASE_PTP"/>
    <property type="match status" value="1"/>
</dbReference>
<dbReference type="PANTHER" id="PTHR45706:SF4">
    <property type="entry name" value="TYROSINE-PROTEIN PHOSPHATASE"/>
    <property type="match status" value="1"/>
</dbReference>
<feature type="compositionally biased region" description="Low complexity" evidence="1">
    <location>
        <begin position="999"/>
        <end position="1015"/>
    </location>
</feature>
<feature type="compositionally biased region" description="Polar residues" evidence="1">
    <location>
        <begin position="320"/>
        <end position="329"/>
    </location>
</feature>
<dbReference type="OrthoDB" id="6271682at2759"/>
<accession>A0A7J7JMT9</accession>
<feature type="compositionally biased region" description="Low complexity" evidence="1">
    <location>
        <begin position="586"/>
        <end position="667"/>
    </location>
</feature>
<feature type="compositionally biased region" description="Polar residues" evidence="1">
    <location>
        <begin position="979"/>
        <end position="992"/>
    </location>
</feature>
<feature type="compositionally biased region" description="Polar residues" evidence="1">
    <location>
        <begin position="1063"/>
        <end position="1083"/>
    </location>
</feature>
<feature type="compositionally biased region" description="Pro residues" evidence="1">
    <location>
        <begin position="1"/>
        <end position="10"/>
    </location>
</feature>
<dbReference type="EMBL" id="VXIV02002130">
    <property type="protein sequence ID" value="KAF6027173.1"/>
    <property type="molecule type" value="Genomic_DNA"/>
</dbReference>
<proteinExistence type="predicted"/>
<comment type="caution">
    <text evidence="3">The sequence shown here is derived from an EMBL/GenBank/DDBJ whole genome shotgun (WGS) entry which is preliminary data.</text>
</comment>
<protein>
    <recommendedName>
        <fullName evidence="2">Tyrosine-protein phosphatase domain-containing protein</fullName>
    </recommendedName>
</protein>
<feature type="compositionally biased region" description="Low complexity" evidence="1">
    <location>
        <begin position="207"/>
        <end position="319"/>
    </location>
</feature>
<dbReference type="Pfam" id="PF00102">
    <property type="entry name" value="Y_phosphatase"/>
    <property type="match status" value="1"/>
</dbReference>
<feature type="compositionally biased region" description="Polar residues" evidence="1">
    <location>
        <begin position="145"/>
        <end position="169"/>
    </location>
</feature>
<feature type="compositionally biased region" description="Polar residues" evidence="1">
    <location>
        <begin position="433"/>
        <end position="476"/>
    </location>
</feature>
<feature type="region of interest" description="Disordered" evidence="1">
    <location>
        <begin position="128"/>
        <end position="329"/>
    </location>
</feature>
<feature type="region of interest" description="Disordered" evidence="1">
    <location>
        <begin position="488"/>
        <end position="848"/>
    </location>
</feature>
<feature type="region of interest" description="Disordered" evidence="1">
    <location>
        <begin position="353"/>
        <end position="387"/>
    </location>
</feature>
<evidence type="ECO:0000313" key="4">
    <source>
        <dbReference type="Proteomes" id="UP000593567"/>
    </source>
</evidence>
<organism evidence="3 4">
    <name type="scientific">Bugula neritina</name>
    <name type="common">Brown bryozoan</name>
    <name type="synonym">Sertularia neritina</name>
    <dbReference type="NCBI Taxonomy" id="10212"/>
    <lineage>
        <taxon>Eukaryota</taxon>
        <taxon>Metazoa</taxon>
        <taxon>Spiralia</taxon>
        <taxon>Lophotrochozoa</taxon>
        <taxon>Bryozoa</taxon>
        <taxon>Gymnolaemata</taxon>
        <taxon>Cheilostomatida</taxon>
        <taxon>Flustrina</taxon>
        <taxon>Buguloidea</taxon>
        <taxon>Bugulidae</taxon>
        <taxon>Bugula</taxon>
    </lineage>
</organism>
<evidence type="ECO:0000313" key="3">
    <source>
        <dbReference type="EMBL" id="KAF6027173.1"/>
    </source>
</evidence>
<feature type="compositionally biased region" description="Low complexity" evidence="1">
    <location>
        <begin position="732"/>
        <end position="761"/>
    </location>
</feature>
<feature type="compositionally biased region" description="Low complexity" evidence="1">
    <location>
        <begin position="364"/>
        <end position="377"/>
    </location>
</feature>
<dbReference type="Gene3D" id="3.90.190.10">
    <property type="entry name" value="Protein tyrosine phosphatase superfamily"/>
    <property type="match status" value="1"/>
</dbReference>
<dbReference type="PANTHER" id="PTHR45706">
    <property type="entry name" value="TYROSINE-PROTEIN PHOSPHATASE"/>
    <property type="match status" value="1"/>
</dbReference>
<reference evidence="3" key="1">
    <citation type="submission" date="2020-06" db="EMBL/GenBank/DDBJ databases">
        <title>Draft genome of Bugula neritina, a colonial animal packing powerful symbionts and potential medicines.</title>
        <authorList>
            <person name="Rayko M."/>
        </authorList>
    </citation>
    <scope>NUCLEOTIDE SEQUENCE [LARGE SCALE GENOMIC DNA]</scope>
    <source>
        <strain evidence="3">Kwan_BN1</strain>
    </source>
</reference>
<feature type="compositionally biased region" description="Polar residues" evidence="1">
    <location>
        <begin position="668"/>
        <end position="731"/>
    </location>
</feature>
<evidence type="ECO:0000259" key="2">
    <source>
        <dbReference type="PROSITE" id="PS50055"/>
    </source>
</evidence>
<dbReference type="SUPFAM" id="SSF52799">
    <property type="entry name" value="(Phosphotyrosine protein) phosphatases II"/>
    <property type="match status" value="1"/>
</dbReference>